<dbReference type="Pfam" id="PF02118">
    <property type="entry name" value="Srg"/>
    <property type="match status" value="1"/>
</dbReference>
<evidence type="ECO:0000256" key="5">
    <source>
        <dbReference type="ARBA" id="ARBA00023136"/>
    </source>
</evidence>
<comment type="caution">
    <text evidence="6">Lacks conserved residue(s) required for the propagation of feature annotation.</text>
</comment>
<dbReference type="Proteomes" id="UP001152747">
    <property type="component" value="Unassembled WGS sequence"/>
</dbReference>
<accession>A0A9P1IE28</accession>
<evidence type="ECO:0000256" key="4">
    <source>
        <dbReference type="ARBA" id="ARBA00022989"/>
    </source>
</evidence>
<dbReference type="EMBL" id="CANHGI010000002">
    <property type="protein sequence ID" value="CAI5442416.1"/>
    <property type="molecule type" value="Genomic_DNA"/>
</dbReference>
<dbReference type="GO" id="GO:0007606">
    <property type="term" value="P:sensory perception of chemical stimulus"/>
    <property type="evidence" value="ECO:0007669"/>
    <property type="project" value="UniProtKB-UniRule"/>
</dbReference>
<dbReference type="Gene3D" id="1.20.1070.10">
    <property type="entry name" value="Rhodopsin 7-helix transmembrane proteins"/>
    <property type="match status" value="1"/>
</dbReference>
<keyword evidence="5 6" id="KW-0472">Membrane</keyword>
<name>A0A9P1IE28_9PELO</name>
<dbReference type="SUPFAM" id="SSF81321">
    <property type="entry name" value="Family A G protein-coupled receptor-like"/>
    <property type="match status" value="1"/>
</dbReference>
<feature type="transmembrane region" description="Helical" evidence="6">
    <location>
        <begin position="116"/>
        <end position="138"/>
    </location>
</feature>
<feature type="transmembrane region" description="Helical" evidence="6">
    <location>
        <begin position="72"/>
        <end position="90"/>
    </location>
</feature>
<keyword evidence="3 6" id="KW-0812">Transmembrane</keyword>
<feature type="transmembrane region" description="Helical" evidence="6">
    <location>
        <begin position="189"/>
        <end position="207"/>
    </location>
</feature>
<organism evidence="7 8">
    <name type="scientific">Caenorhabditis angaria</name>
    <dbReference type="NCBI Taxonomy" id="860376"/>
    <lineage>
        <taxon>Eukaryota</taxon>
        <taxon>Metazoa</taxon>
        <taxon>Ecdysozoa</taxon>
        <taxon>Nematoda</taxon>
        <taxon>Chromadorea</taxon>
        <taxon>Rhabditida</taxon>
        <taxon>Rhabditina</taxon>
        <taxon>Rhabditomorpha</taxon>
        <taxon>Rhabditoidea</taxon>
        <taxon>Rhabditidae</taxon>
        <taxon>Peloderinae</taxon>
        <taxon>Caenorhabditis</taxon>
    </lineage>
</organism>
<dbReference type="GO" id="GO:0004888">
    <property type="term" value="F:transmembrane signaling receptor activity"/>
    <property type="evidence" value="ECO:0007669"/>
    <property type="project" value="InterPro"/>
</dbReference>
<keyword evidence="4 6" id="KW-1133">Transmembrane helix</keyword>
<dbReference type="PANTHER" id="PTHR38622:SF3">
    <property type="entry name" value="SERPENTINE RECEPTOR, CLASS T"/>
    <property type="match status" value="1"/>
</dbReference>
<dbReference type="PANTHER" id="PTHR38622">
    <property type="entry name" value="PROTEIN CBG07046"/>
    <property type="match status" value="1"/>
</dbReference>
<dbReference type="GO" id="GO:0016020">
    <property type="term" value="C:membrane"/>
    <property type="evidence" value="ECO:0007669"/>
    <property type="project" value="UniProtKB-SubCell"/>
</dbReference>
<gene>
    <name evidence="7" type="ORF">CAMP_LOCUS5053</name>
</gene>
<reference evidence="7" key="1">
    <citation type="submission" date="2022-11" db="EMBL/GenBank/DDBJ databases">
        <authorList>
            <person name="Kikuchi T."/>
        </authorList>
    </citation>
    <scope>NUCLEOTIDE SEQUENCE</scope>
    <source>
        <strain evidence="7">PS1010</strain>
    </source>
</reference>
<evidence type="ECO:0000256" key="6">
    <source>
        <dbReference type="RuleBase" id="RU280813"/>
    </source>
</evidence>
<comment type="caution">
    <text evidence="7">The sequence shown here is derived from an EMBL/GenBank/DDBJ whole genome shotgun (WGS) entry which is preliminary data.</text>
</comment>
<evidence type="ECO:0000256" key="2">
    <source>
        <dbReference type="ARBA" id="ARBA00005692"/>
    </source>
</evidence>
<feature type="transmembrane region" description="Helical" evidence="6">
    <location>
        <begin position="150"/>
        <end position="169"/>
    </location>
</feature>
<keyword evidence="8" id="KW-1185">Reference proteome</keyword>
<comment type="subcellular location">
    <subcellularLocation>
        <location evidence="1">Membrane</location>
        <topology evidence="1">Multi-pass membrane protein</topology>
    </subcellularLocation>
</comment>
<proteinExistence type="inferred from homology"/>
<dbReference type="InterPro" id="IPR000609">
    <property type="entry name" value="7TM_GPCR_serpentine_rcpt_Srg"/>
</dbReference>
<evidence type="ECO:0000313" key="7">
    <source>
        <dbReference type="EMBL" id="CAI5442416.1"/>
    </source>
</evidence>
<protein>
    <recommendedName>
        <fullName evidence="6">Serpentine receptor class gamma</fullName>
    </recommendedName>
</protein>
<sequence length="247" mass="29549">MDALHCIDFLWINLVRFAIPSYLYIQTFRFVTWLDIYLFFVHHISNCLLCFNRFSATFLQFEKVWKSKLINSYIIGIIVLSFITSIPIMIKDRDIIYQNGQLITLKIHTELIIQRIILSIFMFITEIASSIVSIWTLHKIRSKQTKRFEKNLIMITCWHVVFELIPFYYEVANVFELDDAFSKWVYTYWFTFAFILFSSNTLTMLIINPKLRNDIKLFFKLKKPTKNEIRTISLHSKGQNNNRVIIV</sequence>
<dbReference type="AlphaFoldDB" id="A0A9P1IE28"/>
<evidence type="ECO:0000256" key="1">
    <source>
        <dbReference type="ARBA" id="ARBA00004141"/>
    </source>
</evidence>
<evidence type="ECO:0000256" key="3">
    <source>
        <dbReference type="ARBA" id="ARBA00022692"/>
    </source>
</evidence>
<evidence type="ECO:0000313" key="8">
    <source>
        <dbReference type="Proteomes" id="UP001152747"/>
    </source>
</evidence>
<comment type="similarity">
    <text evidence="2 6">Belongs to the nematode receptor-like protein srg family.</text>
</comment>
<feature type="transmembrane region" description="Helical" evidence="6">
    <location>
        <begin position="30"/>
        <end position="51"/>
    </location>
</feature>